<dbReference type="GO" id="GO:0052851">
    <property type="term" value="F:ferric-chelate reductase (NADPH) activity"/>
    <property type="evidence" value="ECO:0007669"/>
    <property type="project" value="TreeGrafter"/>
</dbReference>
<dbReference type="InterPro" id="IPR051267">
    <property type="entry name" value="STEAP_metalloreductase"/>
</dbReference>
<accession>A0A1I7B580</accession>
<sequence>MKIGILGTGHIGKTLALRLPEAGHEVKVANSRGPHTIEQDVLAAGARAVTAADAVADIDVLIVSVPLGRLLEIAPLVRALPEGVVVIDTMNYYPTRDGAIEALDGGQVESVWVAQQLGRTVVKAWNSIGSDSLASKGQPAGTPGRIALPVAADGYEARRIGMQLVEDTGFDGYDAGLLAGSWRHQPGTPPYCTDLTREELAAALAAADAERAPRRRDLATAVVAERLGDPSRNPDADYFVRLNRVLYM</sequence>
<evidence type="ECO:0000313" key="3">
    <source>
        <dbReference type="EMBL" id="SFT82285.1"/>
    </source>
</evidence>
<dbReference type="InterPro" id="IPR028939">
    <property type="entry name" value="P5C_Rdtase_cat_N"/>
</dbReference>
<gene>
    <name evidence="3" type="ORF">SAMN05660657_03284</name>
</gene>
<dbReference type="GO" id="GO:0005886">
    <property type="term" value="C:plasma membrane"/>
    <property type="evidence" value="ECO:0007669"/>
    <property type="project" value="TreeGrafter"/>
</dbReference>
<dbReference type="STRING" id="1296565.SAMN05660657_03284"/>
<dbReference type="Pfam" id="PF03807">
    <property type="entry name" value="F420_oxidored"/>
    <property type="match status" value="1"/>
</dbReference>
<dbReference type="Gene3D" id="3.40.50.720">
    <property type="entry name" value="NAD(P)-binding Rossmann-like Domain"/>
    <property type="match status" value="1"/>
</dbReference>
<keyword evidence="1" id="KW-0560">Oxidoreductase</keyword>
<proteinExistence type="predicted"/>
<organism evidence="3 4">
    <name type="scientific">Geodermatophilus amargosae</name>
    <dbReference type="NCBI Taxonomy" id="1296565"/>
    <lineage>
        <taxon>Bacteria</taxon>
        <taxon>Bacillati</taxon>
        <taxon>Actinomycetota</taxon>
        <taxon>Actinomycetes</taxon>
        <taxon>Geodermatophilales</taxon>
        <taxon>Geodermatophilaceae</taxon>
        <taxon>Geodermatophilus</taxon>
    </lineage>
</organism>
<dbReference type="InterPro" id="IPR036291">
    <property type="entry name" value="NAD(P)-bd_dom_sf"/>
</dbReference>
<dbReference type="AlphaFoldDB" id="A0A1I7B580"/>
<evidence type="ECO:0000256" key="1">
    <source>
        <dbReference type="ARBA" id="ARBA00023002"/>
    </source>
</evidence>
<dbReference type="GO" id="GO:0015677">
    <property type="term" value="P:copper ion import"/>
    <property type="evidence" value="ECO:0007669"/>
    <property type="project" value="TreeGrafter"/>
</dbReference>
<dbReference type="SUPFAM" id="SSF51735">
    <property type="entry name" value="NAD(P)-binding Rossmann-fold domains"/>
    <property type="match status" value="1"/>
</dbReference>
<name>A0A1I7B580_9ACTN</name>
<dbReference type="Proteomes" id="UP000199546">
    <property type="component" value="Unassembled WGS sequence"/>
</dbReference>
<feature type="domain" description="Pyrroline-5-carboxylate reductase catalytic N-terminal" evidence="2">
    <location>
        <begin position="2"/>
        <end position="92"/>
    </location>
</feature>
<protein>
    <recommendedName>
        <fullName evidence="2">Pyrroline-5-carboxylate reductase catalytic N-terminal domain-containing protein</fullName>
    </recommendedName>
</protein>
<keyword evidence="4" id="KW-1185">Reference proteome</keyword>
<dbReference type="EMBL" id="FPBA01000012">
    <property type="protein sequence ID" value="SFT82285.1"/>
    <property type="molecule type" value="Genomic_DNA"/>
</dbReference>
<dbReference type="PANTHER" id="PTHR14239:SF0">
    <property type="entry name" value="F420-DEPENDENT NADP REDUCTASE"/>
    <property type="match status" value="1"/>
</dbReference>
<dbReference type="GO" id="GO:0008823">
    <property type="term" value="F:cupric reductase (NADH) activity"/>
    <property type="evidence" value="ECO:0007669"/>
    <property type="project" value="TreeGrafter"/>
</dbReference>
<dbReference type="PANTHER" id="PTHR14239">
    <property type="entry name" value="DUDULIN-RELATED"/>
    <property type="match status" value="1"/>
</dbReference>
<evidence type="ECO:0000313" key="4">
    <source>
        <dbReference type="Proteomes" id="UP000199546"/>
    </source>
</evidence>
<evidence type="ECO:0000259" key="2">
    <source>
        <dbReference type="Pfam" id="PF03807"/>
    </source>
</evidence>
<reference evidence="4" key="1">
    <citation type="submission" date="2016-10" db="EMBL/GenBank/DDBJ databases">
        <authorList>
            <person name="Varghese N."/>
            <person name="Submissions S."/>
        </authorList>
    </citation>
    <scope>NUCLEOTIDE SEQUENCE [LARGE SCALE GENOMIC DNA]</scope>
    <source>
        <strain evidence="4">DSM 46136</strain>
    </source>
</reference>
<dbReference type="OrthoDB" id="1523398at2"/>